<dbReference type="CDD" id="cd02440">
    <property type="entry name" value="AdoMet_MTases"/>
    <property type="match status" value="1"/>
</dbReference>
<dbReference type="AlphaFoldDB" id="A0A2U8FEI8"/>
<dbReference type="SUPFAM" id="SSF53335">
    <property type="entry name" value="S-adenosyl-L-methionine-dependent methyltransferases"/>
    <property type="match status" value="1"/>
</dbReference>
<dbReference type="Proteomes" id="UP000244890">
    <property type="component" value="Chromosome"/>
</dbReference>
<dbReference type="InterPro" id="IPR025714">
    <property type="entry name" value="Methyltranfer_dom"/>
</dbReference>
<reference evidence="2 3" key="1">
    <citation type="submission" date="2017-06" db="EMBL/GenBank/DDBJ databases">
        <title>Complete genome of Helicobacter apodemus.</title>
        <authorList>
            <person name="Cho S."/>
        </authorList>
    </citation>
    <scope>NUCLEOTIDE SEQUENCE [LARGE SCALE GENOMIC DNA]</scope>
    <source>
        <strain evidence="3">SNUVETPUB-15-01</strain>
    </source>
</reference>
<organism evidence="2 3">
    <name type="scientific">Helicobacter apodemus</name>
    <dbReference type="NCBI Taxonomy" id="135569"/>
    <lineage>
        <taxon>Bacteria</taxon>
        <taxon>Pseudomonadati</taxon>
        <taxon>Campylobacterota</taxon>
        <taxon>Epsilonproteobacteria</taxon>
        <taxon>Campylobacterales</taxon>
        <taxon>Helicobacteraceae</taxon>
        <taxon>Helicobacter</taxon>
    </lineage>
</organism>
<dbReference type="Pfam" id="PF13847">
    <property type="entry name" value="Methyltransf_31"/>
    <property type="match status" value="1"/>
</dbReference>
<evidence type="ECO:0000313" key="3">
    <source>
        <dbReference type="Proteomes" id="UP000244890"/>
    </source>
</evidence>
<evidence type="ECO:0000313" key="2">
    <source>
        <dbReference type="EMBL" id="AWI34438.1"/>
    </source>
</evidence>
<gene>
    <name evidence="2" type="ORF">CDV25_06440</name>
</gene>
<accession>A0A2U8FEI8</accession>
<evidence type="ECO:0000259" key="1">
    <source>
        <dbReference type="Pfam" id="PF13847"/>
    </source>
</evidence>
<dbReference type="InterPro" id="IPR029063">
    <property type="entry name" value="SAM-dependent_MTases_sf"/>
</dbReference>
<protein>
    <submittedName>
        <fullName evidence="2">Biotin biosynthesis protein BioC</fullName>
    </submittedName>
</protein>
<name>A0A2U8FEI8_9HELI</name>
<dbReference type="OrthoDB" id="9802097at2"/>
<dbReference type="Gene3D" id="3.40.50.150">
    <property type="entry name" value="Vaccinia Virus protein VP39"/>
    <property type="match status" value="1"/>
</dbReference>
<dbReference type="EMBL" id="CP021886">
    <property type="protein sequence ID" value="AWI34438.1"/>
    <property type="molecule type" value="Genomic_DNA"/>
</dbReference>
<feature type="domain" description="Methyltransferase" evidence="1">
    <location>
        <begin position="46"/>
        <end position="145"/>
    </location>
</feature>
<dbReference type="KEGG" id="had:CDV25_06440"/>
<sequence>MKERLLKTFKNSHKTYTQNAFIQQKMQDILLEKLKYYTNISYFPEILELGCGIGLFSHKITQHFSFKHFIALDIVDFSEYFNQTPLEFHLVDIEDFTKIKNFYQDTKNDLIISNAALQWINQESFLQQLPSIANKNCYLLIGVFGEKNFLEFQELFGIGLNYLNPQKYQKILEKDWNILEISQSLETLAFKNPLEVFRHIKNTGTNALNSIQITKQCLRDYTLKFDNKLTYAPLYILAQKK</sequence>
<dbReference type="RefSeq" id="WP_108911254.1">
    <property type="nucleotide sequence ID" value="NZ_CP021886.1"/>
</dbReference>
<proteinExistence type="predicted"/>